<evidence type="ECO:0000313" key="1">
    <source>
        <dbReference type="EMBL" id="GAH93775.1"/>
    </source>
</evidence>
<dbReference type="AlphaFoldDB" id="X1KJJ1"/>
<accession>X1KJJ1</accession>
<feature type="non-terminal residue" evidence="1">
    <location>
        <position position="44"/>
    </location>
</feature>
<gene>
    <name evidence="1" type="ORF">S03H2_72819</name>
</gene>
<name>X1KJJ1_9ZZZZ</name>
<comment type="caution">
    <text evidence="1">The sequence shown here is derived from an EMBL/GenBank/DDBJ whole genome shotgun (WGS) entry which is preliminary data.</text>
</comment>
<protein>
    <submittedName>
        <fullName evidence="1">Uncharacterized protein</fullName>
    </submittedName>
</protein>
<organism evidence="1">
    <name type="scientific">marine sediment metagenome</name>
    <dbReference type="NCBI Taxonomy" id="412755"/>
    <lineage>
        <taxon>unclassified sequences</taxon>
        <taxon>metagenomes</taxon>
        <taxon>ecological metagenomes</taxon>
    </lineage>
</organism>
<feature type="non-terminal residue" evidence="1">
    <location>
        <position position="1"/>
    </location>
</feature>
<reference evidence="1" key="1">
    <citation type="journal article" date="2014" name="Front. Microbiol.">
        <title>High frequency of phylogenetically diverse reductive dehalogenase-homologous genes in deep subseafloor sedimentary metagenomes.</title>
        <authorList>
            <person name="Kawai M."/>
            <person name="Futagami T."/>
            <person name="Toyoda A."/>
            <person name="Takaki Y."/>
            <person name="Nishi S."/>
            <person name="Hori S."/>
            <person name="Arai W."/>
            <person name="Tsubouchi T."/>
            <person name="Morono Y."/>
            <person name="Uchiyama I."/>
            <person name="Ito T."/>
            <person name="Fujiyama A."/>
            <person name="Inagaki F."/>
            <person name="Takami H."/>
        </authorList>
    </citation>
    <scope>NUCLEOTIDE SEQUENCE</scope>
    <source>
        <strain evidence="1">Expedition CK06-06</strain>
    </source>
</reference>
<proteinExistence type="predicted"/>
<sequence>NVRSFIYSLFYISSLNNNLAKSDLLITELSDEIDGSELRKQKFS</sequence>
<dbReference type="EMBL" id="BARU01049491">
    <property type="protein sequence ID" value="GAH93775.1"/>
    <property type="molecule type" value="Genomic_DNA"/>
</dbReference>